<feature type="transmembrane region" description="Helical" evidence="1">
    <location>
        <begin position="108"/>
        <end position="126"/>
    </location>
</feature>
<reference evidence="2" key="1">
    <citation type="submission" date="2023-07" db="EMBL/GenBank/DDBJ databases">
        <title>Genomic Encyclopedia of Type Strains, Phase IV (KMG-IV): sequencing the most valuable type-strain genomes for metagenomic binning, comparative biology and taxonomic classification.</title>
        <authorList>
            <person name="Goeker M."/>
        </authorList>
    </citation>
    <scope>NUCLEOTIDE SEQUENCE</scope>
    <source>
        <strain evidence="2">DSM 19569</strain>
    </source>
</reference>
<keyword evidence="1" id="KW-1133">Transmembrane helix</keyword>
<feature type="transmembrane region" description="Helical" evidence="1">
    <location>
        <begin position="479"/>
        <end position="499"/>
    </location>
</feature>
<proteinExistence type="predicted"/>
<protein>
    <submittedName>
        <fullName evidence="2">Membrane protein YccC</fullName>
    </submittedName>
</protein>
<feature type="transmembrane region" description="Helical" evidence="1">
    <location>
        <begin position="379"/>
        <end position="396"/>
    </location>
</feature>
<dbReference type="GO" id="GO:0022857">
    <property type="term" value="F:transmembrane transporter activity"/>
    <property type="evidence" value="ECO:0007669"/>
    <property type="project" value="InterPro"/>
</dbReference>
<feature type="transmembrane region" description="Helical" evidence="1">
    <location>
        <begin position="84"/>
        <end position="102"/>
    </location>
</feature>
<accession>A0AAJ1WWT8</accession>
<dbReference type="InterPro" id="IPR006726">
    <property type="entry name" value="PHBA_efflux_AaeB/fusaric-R"/>
</dbReference>
<name>A0AAJ1WWT8_9HYPH</name>
<dbReference type="Proteomes" id="UP001223420">
    <property type="component" value="Unassembled WGS sequence"/>
</dbReference>
<evidence type="ECO:0000313" key="3">
    <source>
        <dbReference type="Proteomes" id="UP001223420"/>
    </source>
</evidence>
<feature type="transmembrane region" description="Helical" evidence="1">
    <location>
        <begin position="402"/>
        <end position="421"/>
    </location>
</feature>
<feature type="transmembrane region" description="Helical" evidence="1">
    <location>
        <begin position="454"/>
        <end position="472"/>
    </location>
</feature>
<dbReference type="Pfam" id="PF04632">
    <property type="entry name" value="FUSC"/>
    <property type="match status" value="1"/>
</dbReference>
<sequence>MTGHAAHPAIRTSALLRSAGDRICAIDILTPRTRHVARSTTAAILALGIAFGLQLETPYSAASTVLLVANANPGAVFAKGGWRLAGTLVGAAAALALMSLFIQAPALFILGFALWLGLCTGAATLLRHFRGSGAAVAGYTVGLATYGALEAPERALDAVLGRTATVAVGVACLGLVTALLSRRTTRTTLDQALIGQFGTIAGLALERLRHEGQPHALPAAAQIAGLFAIDDLLELSRAESRDMAGRDAAVRDIVAALFGALLGTLDLGDPDPRAPEDLVAARRDVVTELPRILSALEARRYDEAVDRITALSQALQARIGRAEAADVGTPARLIGLDRLLAFAEDYRSALSGMARLSGGRPVPARSFRFHRDWGAATENGLRSALAILLAGAFGIATSWNDWSLLLLILAPYAVLLAMTGNPAASAGAFVNGTIVAVPAAFVCAFGLIPNVQGFPLLIAVLAPFWMAGLYATTLPRHMLSGLAFLVAFNTLVGATNPMVFSVPAFLNQAFGWIAAVLVTRLTFQLLLPHDPRRQARRIHAALRRDALALLHADPPEHRHVWAHLQHHRLARIALSLRGDPAAAAILADGIAWLRLGRAAIRARAAAQHPAASALLRTLILQALADAARSPRQARDTLAAAADIATRAIANPRAWPAAHRVAAGLTDMVALLEAHPDWSFDRHRSPPC</sequence>
<feature type="transmembrane region" description="Helical" evidence="1">
    <location>
        <begin position="161"/>
        <end position="180"/>
    </location>
</feature>
<comment type="caution">
    <text evidence="2">The sequence shown here is derived from an EMBL/GenBank/DDBJ whole genome shotgun (WGS) entry which is preliminary data.</text>
</comment>
<evidence type="ECO:0000313" key="2">
    <source>
        <dbReference type="EMBL" id="MDQ0544662.1"/>
    </source>
</evidence>
<keyword evidence="1" id="KW-0812">Transmembrane</keyword>
<keyword evidence="1" id="KW-0472">Membrane</keyword>
<feature type="transmembrane region" description="Helical" evidence="1">
    <location>
        <begin position="505"/>
        <end position="527"/>
    </location>
</feature>
<dbReference type="GO" id="GO:0005886">
    <property type="term" value="C:plasma membrane"/>
    <property type="evidence" value="ECO:0007669"/>
    <property type="project" value="InterPro"/>
</dbReference>
<dbReference type="AlphaFoldDB" id="A0AAJ1WWT8"/>
<dbReference type="EMBL" id="JAUSWL010000006">
    <property type="protein sequence ID" value="MDQ0544662.1"/>
    <property type="molecule type" value="Genomic_DNA"/>
</dbReference>
<evidence type="ECO:0000256" key="1">
    <source>
        <dbReference type="SAM" id="Phobius"/>
    </source>
</evidence>
<feature type="transmembrane region" description="Helical" evidence="1">
    <location>
        <begin position="428"/>
        <end position="448"/>
    </location>
</feature>
<organism evidence="2 3">
    <name type="scientific">Methylobacterium brachiatum</name>
    <dbReference type="NCBI Taxonomy" id="269660"/>
    <lineage>
        <taxon>Bacteria</taxon>
        <taxon>Pseudomonadati</taxon>
        <taxon>Pseudomonadota</taxon>
        <taxon>Alphaproteobacteria</taxon>
        <taxon>Hyphomicrobiales</taxon>
        <taxon>Methylobacteriaceae</taxon>
        <taxon>Methylobacterium</taxon>
    </lineage>
</organism>
<dbReference type="RefSeq" id="WP_230365570.1">
    <property type="nucleotide sequence ID" value="NZ_JAJALK010000002.1"/>
</dbReference>
<gene>
    <name evidence="2" type="ORF">QO001_003598</name>
</gene>